<dbReference type="PRINTS" id="PR00173">
    <property type="entry name" value="EDTRNSPORT"/>
</dbReference>
<evidence type="ECO:0000256" key="9">
    <source>
        <dbReference type="ARBA" id="ARBA00031293"/>
    </source>
</evidence>
<organism evidence="11 12">
    <name type="scientific">Bacillus glycinifermentans</name>
    <dbReference type="NCBI Taxonomy" id="1664069"/>
    <lineage>
        <taxon>Bacteria</taxon>
        <taxon>Bacillati</taxon>
        <taxon>Bacillota</taxon>
        <taxon>Bacilli</taxon>
        <taxon>Bacillales</taxon>
        <taxon>Bacillaceae</taxon>
        <taxon>Bacillus</taxon>
    </lineage>
</organism>
<dbReference type="InterPro" id="IPR036458">
    <property type="entry name" value="Na:dicarbo_symporter_sf"/>
</dbReference>
<evidence type="ECO:0000256" key="4">
    <source>
        <dbReference type="ARBA" id="ARBA00022448"/>
    </source>
</evidence>
<protein>
    <recommendedName>
        <fullName evidence="3">L-cystine uptake protein TcyP</fullName>
    </recommendedName>
    <alternativeName>
        <fullName evidence="9">Transporter of cystine TcyP</fullName>
    </alternativeName>
</protein>
<feature type="transmembrane region" description="Helical" evidence="10">
    <location>
        <begin position="224"/>
        <end position="244"/>
    </location>
</feature>
<feature type="transmembrane region" description="Helical" evidence="10">
    <location>
        <begin position="369"/>
        <end position="387"/>
    </location>
</feature>
<reference evidence="11 12" key="1">
    <citation type="submission" date="2019-01" db="EMBL/GenBank/DDBJ databases">
        <title>Genome sequence of Bacillus glycinifermentans SRCM103574.</title>
        <authorList>
            <person name="Kong H.-J."/>
            <person name="Jeong S.-Y."/>
            <person name="Jeong D.-Y."/>
        </authorList>
    </citation>
    <scope>NUCLEOTIDE SEQUENCE [LARGE SCALE GENOMIC DNA]</scope>
    <source>
        <strain evidence="11 12">SRCM103574</strain>
    </source>
</reference>
<sequence>MAFLVILNIFILLCLMALLYIMQKKHVSFSKRVFTALGIGIVFGFALHFIYGSSSETITQTSDWFNIAGSGYVKFLQMVVMPLVFISILGAFTKLKLTNNIGKISSLIIGILIATTAVAAAVGIASALAFDLQAVQVDHGSAEASRGAELEQKSQDMEAKTLPQQIVELLPGNPFLDFTGARPTSTIAVVIFAAILGMAYLGVKKKQPEQAELFKKLVDAVYAIIMRVVTLILRLTPYGVLAIMTNTIATSDLDSIVKLGKFVIASYAALIVMFIIHLLLITFSGLNPVTYVKKVFPVLIFAFTSRSSAGALPLNIKTQRSLGVPEGIANFAGSFGLSIGQNGCAGIYPAMLAIMIAPTIGQNPLDPSFLVTVVAVVAISSFGVAGVGGGATFAALLVLSALNMPVALAGLLISIEPLIDMGRTALNVSGSMTSGLITSKVTKELETDTYQDRTNIIEAEV</sequence>
<feature type="transmembrane region" description="Helical" evidence="10">
    <location>
        <begin position="184"/>
        <end position="203"/>
    </location>
</feature>
<keyword evidence="4" id="KW-0813">Transport</keyword>
<evidence type="ECO:0000313" key="12">
    <source>
        <dbReference type="Proteomes" id="UP000288675"/>
    </source>
</evidence>
<comment type="subcellular location">
    <subcellularLocation>
        <location evidence="1">Membrane</location>
        <topology evidence="1">Multi-pass membrane protein</topology>
    </subcellularLocation>
</comment>
<dbReference type="FunFam" id="1.10.3860.10:FF:000004">
    <property type="entry name" value="L-cystine transporter tcyP"/>
    <property type="match status" value="1"/>
</dbReference>
<feature type="transmembrane region" description="Helical" evidence="10">
    <location>
        <begin position="104"/>
        <end position="130"/>
    </location>
</feature>
<evidence type="ECO:0000313" key="11">
    <source>
        <dbReference type="EMBL" id="QAT64386.1"/>
    </source>
</evidence>
<dbReference type="GO" id="GO:0005886">
    <property type="term" value="C:plasma membrane"/>
    <property type="evidence" value="ECO:0007669"/>
    <property type="project" value="TreeGrafter"/>
</dbReference>
<feature type="transmembrane region" description="Helical" evidence="10">
    <location>
        <begin position="71"/>
        <end position="92"/>
    </location>
</feature>
<dbReference type="PANTHER" id="PTHR42865">
    <property type="entry name" value="PROTON/GLUTAMATE-ASPARTATE SYMPORTER"/>
    <property type="match status" value="1"/>
</dbReference>
<evidence type="ECO:0000256" key="5">
    <source>
        <dbReference type="ARBA" id="ARBA00022692"/>
    </source>
</evidence>
<comment type="similarity">
    <text evidence="2">Belongs to the dicarboxylate/amino acid:cation symporter (DAACS) (TC 2.A.23) family.</text>
</comment>
<evidence type="ECO:0000256" key="6">
    <source>
        <dbReference type="ARBA" id="ARBA00022970"/>
    </source>
</evidence>
<evidence type="ECO:0000256" key="3">
    <source>
        <dbReference type="ARBA" id="ARBA00022031"/>
    </source>
</evidence>
<dbReference type="KEGG" id="bgy:BGLY_0994"/>
<feature type="transmembrane region" description="Helical" evidence="10">
    <location>
        <begin position="6"/>
        <end position="22"/>
    </location>
</feature>
<feature type="transmembrane region" description="Helical" evidence="10">
    <location>
        <begin position="34"/>
        <end position="51"/>
    </location>
</feature>
<dbReference type="Proteomes" id="UP000288675">
    <property type="component" value="Chromosome"/>
</dbReference>
<feature type="transmembrane region" description="Helical" evidence="10">
    <location>
        <begin position="328"/>
        <end position="357"/>
    </location>
</feature>
<evidence type="ECO:0000256" key="10">
    <source>
        <dbReference type="SAM" id="Phobius"/>
    </source>
</evidence>
<dbReference type="GO" id="GO:0015184">
    <property type="term" value="F:L-cystine transmembrane transporter activity"/>
    <property type="evidence" value="ECO:0007669"/>
    <property type="project" value="TreeGrafter"/>
</dbReference>
<name>A0AAJ3YWK4_9BACI</name>
<dbReference type="AlphaFoldDB" id="A0AAJ3YWK4"/>
<keyword evidence="5 10" id="KW-0812">Transmembrane</keyword>
<keyword evidence="7 10" id="KW-1133">Transmembrane helix</keyword>
<feature type="transmembrane region" description="Helical" evidence="10">
    <location>
        <begin position="393"/>
        <end position="413"/>
    </location>
</feature>
<dbReference type="PANTHER" id="PTHR42865:SF5">
    <property type="entry name" value="L-CYSTINE TRANSPORTER TCYP"/>
    <property type="match status" value="1"/>
</dbReference>
<evidence type="ECO:0000256" key="8">
    <source>
        <dbReference type="ARBA" id="ARBA00023136"/>
    </source>
</evidence>
<gene>
    <name evidence="11" type="ORF">EQZ20_05330</name>
</gene>
<feature type="transmembrane region" description="Helical" evidence="10">
    <location>
        <begin position="264"/>
        <end position="283"/>
    </location>
</feature>
<dbReference type="GO" id="GO:0015293">
    <property type="term" value="F:symporter activity"/>
    <property type="evidence" value="ECO:0007669"/>
    <property type="project" value="InterPro"/>
</dbReference>
<keyword evidence="8 10" id="KW-0472">Membrane</keyword>
<dbReference type="InterPro" id="IPR001991">
    <property type="entry name" value="Na-dicarboxylate_symporter"/>
</dbReference>
<evidence type="ECO:0000256" key="1">
    <source>
        <dbReference type="ARBA" id="ARBA00004141"/>
    </source>
</evidence>
<dbReference type="SUPFAM" id="SSF118215">
    <property type="entry name" value="Proton glutamate symport protein"/>
    <property type="match status" value="1"/>
</dbReference>
<evidence type="ECO:0000256" key="7">
    <source>
        <dbReference type="ARBA" id="ARBA00022989"/>
    </source>
</evidence>
<keyword evidence="6" id="KW-0029">Amino-acid transport</keyword>
<dbReference type="Pfam" id="PF00375">
    <property type="entry name" value="SDF"/>
    <property type="match status" value="1"/>
</dbReference>
<dbReference type="Gene3D" id="1.10.3860.10">
    <property type="entry name" value="Sodium:dicarboxylate symporter"/>
    <property type="match status" value="1"/>
</dbReference>
<dbReference type="RefSeq" id="WP_046132993.1">
    <property type="nucleotide sequence ID" value="NZ_CP035232.1"/>
</dbReference>
<dbReference type="GeneID" id="82852103"/>
<proteinExistence type="inferred from homology"/>
<dbReference type="EMBL" id="CP035232">
    <property type="protein sequence ID" value="QAT64386.1"/>
    <property type="molecule type" value="Genomic_DNA"/>
</dbReference>
<evidence type="ECO:0000256" key="2">
    <source>
        <dbReference type="ARBA" id="ARBA00006148"/>
    </source>
</evidence>
<accession>A0AAJ3YWK4</accession>